<reference evidence="2 3" key="1">
    <citation type="journal article" date="2019" name="Stand. Genomic Sci.">
        <title>Draft Whole-Genome Sequence of a Novel Chryseobacterium viscerum Strain Isolated from Fresh Water at Dripping Springs, New Mexico.</title>
        <authorList>
            <person name="Kyndt J.A."/>
            <person name="Moore T.C."/>
        </authorList>
    </citation>
    <scope>NUCLEOTIDE SEQUENCE [LARGE SCALE GENOMIC DNA]</scope>
    <source>
        <strain evidence="2 3">DPS</strain>
    </source>
</reference>
<name>A0A5N4BL97_9FLAO</name>
<comment type="caution">
    <text evidence="2">The sequence shown here is derived from an EMBL/GenBank/DDBJ whole genome shotgun (WGS) entry which is preliminary data.</text>
</comment>
<organism evidence="2 3">
    <name type="scientific">Chryseobacterium viscerum</name>
    <dbReference type="NCBI Taxonomy" id="1037377"/>
    <lineage>
        <taxon>Bacteria</taxon>
        <taxon>Pseudomonadati</taxon>
        <taxon>Bacteroidota</taxon>
        <taxon>Flavobacteriia</taxon>
        <taxon>Flavobacteriales</taxon>
        <taxon>Weeksellaceae</taxon>
        <taxon>Chryseobacterium group</taxon>
        <taxon>Chryseobacterium</taxon>
    </lineage>
</organism>
<dbReference type="EMBL" id="VTPV01000012">
    <property type="protein sequence ID" value="KAB1229198.1"/>
    <property type="molecule type" value="Genomic_DNA"/>
</dbReference>
<sequence length="466" mass="49049">MKKIFYSLARRNLIIVFIMSLNSIMAQVGINTQTPDPSAVLDIVSVQKGLLPPRMLNAQKNAIPSPAAGLVIYCIDCTNCNTSGGELQVYTGSGPSQGWKCLSSTTGTSFTTDCTNTTLNGTLSAGDPPTATITMTVNVSSIGPYNIASSVTDGVQFVGNGDFTSTGIQTVTLSPLGTPTDAGSYTWSITSGGSTCLVSTTVQQAKSARIVKVLSLTGGYNLGTVGGGWFNNLVNSNASEFGSGGVVKLANVQFDAVAYNTINQSNLATTFSQYDIVYFSGVGAASANVWNDATENALVSYMATHKSVIIMEGDDYNVNYDWVTILSKISVTAVNSGYSGFMYWDSPLTNFQNSPIKGTFGNVTGLGYSNPNGQAWSVTTARTDLAFLRSSSAGNPIVGFWDPTNYLFYSGDDDGLGQSNVSCSNTSPKSTTNCTGGAYTLRGARWFANLVAFTVNNVPPKAYITD</sequence>
<evidence type="ECO:0008006" key="4">
    <source>
        <dbReference type="Google" id="ProtNLM"/>
    </source>
</evidence>
<keyword evidence="3" id="KW-1185">Reference proteome</keyword>
<evidence type="ECO:0000313" key="3">
    <source>
        <dbReference type="Proteomes" id="UP000326384"/>
    </source>
</evidence>
<proteinExistence type="predicted"/>
<protein>
    <recommendedName>
        <fullName evidence="4">Ig-like domain-containing protein</fullName>
    </recommendedName>
</protein>
<accession>A0A5N4BL97</accession>
<evidence type="ECO:0000256" key="1">
    <source>
        <dbReference type="SAM" id="SignalP"/>
    </source>
</evidence>
<evidence type="ECO:0000313" key="2">
    <source>
        <dbReference type="EMBL" id="KAB1229198.1"/>
    </source>
</evidence>
<gene>
    <name evidence="2" type="ORF">F8D52_18300</name>
</gene>
<feature type="chain" id="PRO_5046961942" description="Ig-like domain-containing protein" evidence="1">
    <location>
        <begin position="29"/>
        <end position="466"/>
    </location>
</feature>
<feature type="signal peptide" evidence="1">
    <location>
        <begin position="1"/>
        <end position="28"/>
    </location>
</feature>
<dbReference type="Proteomes" id="UP000326384">
    <property type="component" value="Unassembled WGS sequence"/>
</dbReference>
<dbReference type="RefSeq" id="WP_152290894.1">
    <property type="nucleotide sequence ID" value="NZ_VTPV01000012.1"/>
</dbReference>
<keyword evidence="1" id="KW-0732">Signal</keyword>